<dbReference type="AlphaFoldDB" id="A0A8R7UFN0"/>
<sequence length="103" mass="11384">MQHQLLWRTDGAVLIGLLHSCCTTTSSTVATGLTTTPLSSSSSSPKLASSFQKLIKVEKGMPEDTSIWMWILSPWKKQHCDQKQAEWLFPVSIHQPVYGVPAS</sequence>
<name>A0A8R7UFN0_TRIUA</name>
<reference evidence="2" key="2">
    <citation type="submission" date="2018-03" db="EMBL/GenBank/DDBJ databases">
        <title>The Triticum urartu genome reveals the dynamic nature of wheat genome evolution.</title>
        <authorList>
            <person name="Ling H."/>
            <person name="Ma B."/>
            <person name="Shi X."/>
            <person name="Liu H."/>
            <person name="Dong L."/>
            <person name="Sun H."/>
            <person name="Cao Y."/>
            <person name="Gao Q."/>
            <person name="Zheng S."/>
            <person name="Li Y."/>
            <person name="Yu Y."/>
            <person name="Du H."/>
            <person name="Qi M."/>
            <person name="Li Y."/>
            <person name="Yu H."/>
            <person name="Cui Y."/>
            <person name="Wang N."/>
            <person name="Chen C."/>
            <person name="Wu H."/>
            <person name="Zhao Y."/>
            <person name="Zhang J."/>
            <person name="Li Y."/>
            <person name="Zhou W."/>
            <person name="Zhang B."/>
            <person name="Hu W."/>
            <person name="Eijk M."/>
            <person name="Tang J."/>
            <person name="Witsenboer H."/>
            <person name="Zhao S."/>
            <person name="Li Z."/>
            <person name="Zhang A."/>
            <person name="Wang D."/>
            <person name="Liang C."/>
        </authorList>
    </citation>
    <scope>NUCLEOTIDE SEQUENCE [LARGE SCALE GENOMIC DNA]</scope>
    <source>
        <strain evidence="2">cv. G1812</strain>
    </source>
</reference>
<reference evidence="3" key="1">
    <citation type="journal article" date="2013" name="Nature">
        <title>Draft genome of the wheat A-genome progenitor Triticum urartu.</title>
        <authorList>
            <person name="Ling H.Q."/>
            <person name="Zhao S."/>
            <person name="Liu D."/>
            <person name="Wang J."/>
            <person name="Sun H."/>
            <person name="Zhang C."/>
            <person name="Fan H."/>
            <person name="Li D."/>
            <person name="Dong L."/>
            <person name="Tao Y."/>
            <person name="Gao C."/>
            <person name="Wu H."/>
            <person name="Li Y."/>
            <person name="Cui Y."/>
            <person name="Guo X."/>
            <person name="Zheng S."/>
            <person name="Wang B."/>
            <person name="Yu K."/>
            <person name="Liang Q."/>
            <person name="Yang W."/>
            <person name="Lou X."/>
            <person name="Chen J."/>
            <person name="Feng M."/>
            <person name="Jian J."/>
            <person name="Zhang X."/>
            <person name="Luo G."/>
            <person name="Jiang Y."/>
            <person name="Liu J."/>
            <person name="Wang Z."/>
            <person name="Sha Y."/>
            <person name="Zhang B."/>
            <person name="Wu H."/>
            <person name="Tang D."/>
            <person name="Shen Q."/>
            <person name="Xue P."/>
            <person name="Zou S."/>
            <person name="Wang X."/>
            <person name="Liu X."/>
            <person name="Wang F."/>
            <person name="Yang Y."/>
            <person name="An X."/>
            <person name="Dong Z."/>
            <person name="Zhang K."/>
            <person name="Zhang X."/>
            <person name="Luo M.C."/>
            <person name="Dvorak J."/>
            <person name="Tong Y."/>
            <person name="Wang J."/>
            <person name="Yang H."/>
            <person name="Li Z."/>
            <person name="Wang D."/>
            <person name="Zhang A."/>
            <person name="Wang J."/>
        </authorList>
    </citation>
    <scope>NUCLEOTIDE SEQUENCE</scope>
    <source>
        <strain evidence="3">cv. G1812</strain>
    </source>
</reference>
<reference evidence="2" key="3">
    <citation type="submission" date="2022-06" db="UniProtKB">
        <authorList>
            <consortium name="EnsemblPlants"/>
        </authorList>
    </citation>
    <scope>IDENTIFICATION</scope>
</reference>
<dbReference type="Gramene" id="TuG1812G0500001256.01.T02">
    <property type="protein sequence ID" value="TuG1812G0500001256.01.T02"/>
    <property type="gene ID" value="TuG1812G0500001256.01"/>
</dbReference>
<accession>A0A8R7UFN0</accession>
<dbReference type="Proteomes" id="UP000015106">
    <property type="component" value="Chromosome 5"/>
</dbReference>
<evidence type="ECO:0000313" key="3">
    <source>
        <dbReference type="Proteomes" id="UP000015106"/>
    </source>
</evidence>
<proteinExistence type="predicted"/>
<feature type="signal peptide" evidence="1">
    <location>
        <begin position="1"/>
        <end position="20"/>
    </location>
</feature>
<evidence type="ECO:0008006" key="4">
    <source>
        <dbReference type="Google" id="ProtNLM"/>
    </source>
</evidence>
<evidence type="ECO:0000256" key="1">
    <source>
        <dbReference type="SAM" id="SignalP"/>
    </source>
</evidence>
<dbReference type="EnsemblPlants" id="TuG1812G0500001256.01.T02">
    <property type="protein sequence ID" value="TuG1812G0500001256.01.T02"/>
    <property type="gene ID" value="TuG1812G0500001256.01"/>
</dbReference>
<keyword evidence="3" id="KW-1185">Reference proteome</keyword>
<evidence type="ECO:0000313" key="2">
    <source>
        <dbReference type="EnsemblPlants" id="TuG1812G0500001256.01.T02"/>
    </source>
</evidence>
<protein>
    <recommendedName>
        <fullName evidence="4">Secreted protein</fullName>
    </recommendedName>
</protein>
<keyword evidence="1" id="KW-0732">Signal</keyword>
<feature type="chain" id="PRO_5035810258" description="Secreted protein" evidence="1">
    <location>
        <begin position="21"/>
        <end position="103"/>
    </location>
</feature>
<organism evidence="2 3">
    <name type="scientific">Triticum urartu</name>
    <name type="common">Red wild einkorn</name>
    <name type="synonym">Crithodium urartu</name>
    <dbReference type="NCBI Taxonomy" id="4572"/>
    <lineage>
        <taxon>Eukaryota</taxon>
        <taxon>Viridiplantae</taxon>
        <taxon>Streptophyta</taxon>
        <taxon>Embryophyta</taxon>
        <taxon>Tracheophyta</taxon>
        <taxon>Spermatophyta</taxon>
        <taxon>Magnoliopsida</taxon>
        <taxon>Liliopsida</taxon>
        <taxon>Poales</taxon>
        <taxon>Poaceae</taxon>
        <taxon>BOP clade</taxon>
        <taxon>Pooideae</taxon>
        <taxon>Triticodae</taxon>
        <taxon>Triticeae</taxon>
        <taxon>Triticinae</taxon>
        <taxon>Triticum</taxon>
    </lineage>
</organism>